<evidence type="ECO:0000313" key="3">
    <source>
        <dbReference type="Proteomes" id="UP000027222"/>
    </source>
</evidence>
<organism evidence="2 3">
    <name type="scientific">Galerina marginata (strain CBS 339.88)</name>
    <dbReference type="NCBI Taxonomy" id="685588"/>
    <lineage>
        <taxon>Eukaryota</taxon>
        <taxon>Fungi</taxon>
        <taxon>Dikarya</taxon>
        <taxon>Basidiomycota</taxon>
        <taxon>Agaricomycotina</taxon>
        <taxon>Agaricomycetes</taxon>
        <taxon>Agaricomycetidae</taxon>
        <taxon>Agaricales</taxon>
        <taxon>Agaricineae</taxon>
        <taxon>Strophariaceae</taxon>
        <taxon>Galerina</taxon>
    </lineage>
</organism>
<reference evidence="3" key="1">
    <citation type="journal article" date="2014" name="Proc. Natl. Acad. Sci. U.S.A.">
        <title>Extensive sampling of basidiomycete genomes demonstrates inadequacy of the white-rot/brown-rot paradigm for wood decay fungi.</title>
        <authorList>
            <person name="Riley R."/>
            <person name="Salamov A.A."/>
            <person name="Brown D.W."/>
            <person name="Nagy L.G."/>
            <person name="Floudas D."/>
            <person name="Held B.W."/>
            <person name="Levasseur A."/>
            <person name="Lombard V."/>
            <person name="Morin E."/>
            <person name="Otillar R."/>
            <person name="Lindquist E.A."/>
            <person name="Sun H."/>
            <person name="LaButti K.M."/>
            <person name="Schmutz J."/>
            <person name="Jabbour D."/>
            <person name="Luo H."/>
            <person name="Baker S.E."/>
            <person name="Pisabarro A.G."/>
            <person name="Walton J.D."/>
            <person name="Blanchette R.A."/>
            <person name="Henrissat B."/>
            <person name="Martin F."/>
            <person name="Cullen D."/>
            <person name="Hibbett D.S."/>
            <person name="Grigoriev I.V."/>
        </authorList>
    </citation>
    <scope>NUCLEOTIDE SEQUENCE [LARGE SCALE GENOMIC DNA]</scope>
    <source>
        <strain evidence="3">CBS 339.88</strain>
    </source>
</reference>
<gene>
    <name evidence="2" type="ORF">GALMADRAFT_137361</name>
</gene>
<accession>A0A067T8P1</accession>
<dbReference type="HOGENOM" id="CLU_719707_0_0_1"/>
<feature type="compositionally biased region" description="Acidic residues" evidence="1">
    <location>
        <begin position="337"/>
        <end position="346"/>
    </location>
</feature>
<dbReference type="OrthoDB" id="3107871at2759"/>
<dbReference type="EMBL" id="KL142373">
    <property type="protein sequence ID" value="KDR79560.1"/>
    <property type="molecule type" value="Genomic_DNA"/>
</dbReference>
<proteinExistence type="predicted"/>
<evidence type="ECO:0000313" key="2">
    <source>
        <dbReference type="EMBL" id="KDR79560.1"/>
    </source>
</evidence>
<dbReference type="AlphaFoldDB" id="A0A067T8P1"/>
<evidence type="ECO:0000256" key="1">
    <source>
        <dbReference type="SAM" id="MobiDB-lite"/>
    </source>
</evidence>
<keyword evidence="3" id="KW-1185">Reference proteome</keyword>
<dbReference type="Proteomes" id="UP000027222">
    <property type="component" value="Unassembled WGS sequence"/>
</dbReference>
<protein>
    <submittedName>
        <fullName evidence="2">Uncharacterized protein</fullName>
    </submittedName>
</protein>
<name>A0A067T8P1_GALM3</name>
<feature type="region of interest" description="Disordered" evidence="1">
    <location>
        <begin position="324"/>
        <end position="384"/>
    </location>
</feature>
<sequence length="384" mass="44092">MPQELYKEQANECLKDFCKFINLRHFQRVGTKGRLVKHAAIEMKTILATVGLMGLRKSLLSTYPSSFLTFPAPGDANRANKVAQLFFAYCWDTEFIDPPSRGIDGCNGYLRDARVFNSQAATTRRALRIDLGNPDKRKAGVSEFISGLNPKGKTEQQLELHIEHVLEIAVVAHMINNSRFLKRARRKLGEKLPAGGFDLATMAKLAEILKESPNLVQSVPKWFNDMKRNFFQGNAKMTIGLAQYLEERSKVQEPWIKQHAQNRDPYVRFVFQELSNSRFVKGNWGELMYSKWVPEEEKFSLKEESSDWNIQRIWLQEEDSAQGYLEEDDGHDYQGTLEEEEEEDSNDGSTDSEWTPPDSDSDLESECTSEEEYSEEEAVFTDEE</sequence>
<feature type="compositionally biased region" description="Acidic residues" evidence="1">
    <location>
        <begin position="359"/>
        <end position="384"/>
    </location>
</feature>